<dbReference type="PROSITE" id="PS50850">
    <property type="entry name" value="MFS"/>
    <property type="match status" value="1"/>
</dbReference>
<dbReference type="GO" id="GO:0015134">
    <property type="term" value="F:hexuronate transmembrane transporter activity"/>
    <property type="evidence" value="ECO:0007669"/>
    <property type="project" value="TreeGrafter"/>
</dbReference>
<feature type="transmembrane region" description="Helical" evidence="5">
    <location>
        <begin position="179"/>
        <end position="201"/>
    </location>
</feature>
<name>A0A560IUR1_9PROT</name>
<dbReference type="InterPro" id="IPR050382">
    <property type="entry name" value="MFS_Na/Anion_cotransporter"/>
</dbReference>
<dbReference type="InterPro" id="IPR011701">
    <property type="entry name" value="MFS"/>
</dbReference>
<feature type="transmembrane region" description="Helical" evidence="5">
    <location>
        <begin position="23"/>
        <end position="41"/>
    </location>
</feature>
<evidence type="ECO:0000313" key="8">
    <source>
        <dbReference type="Proteomes" id="UP000318050"/>
    </source>
</evidence>
<dbReference type="Proteomes" id="UP000318050">
    <property type="component" value="Unassembled WGS sequence"/>
</dbReference>
<dbReference type="OrthoDB" id="9794076at2"/>
<keyword evidence="4 5" id="KW-0472">Membrane</keyword>
<keyword evidence="2 5" id="KW-0812">Transmembrane</keyword>
<proteinExistence type="predicted"/>
<sequence length="433" mass="46749">MKDVVAAPGVIPRPVIPRPSGRYRWLVCFLLFSAVALSYVDRQVLGVLKPLLQDRYGWTEVGYGTIVFWFQAAYASGYLVFGRLVDRIGARAGYALAVGLWTIAHMAHAAAGSVASFAIARIPLALGESGAFPASLAAVAEWFPQRERALAIGLTNAGANVGAVLTPLIVPAVTLAWGWRAAFLVTGLFTVVWLAAWLALYRRPREVARLSPGELAYIEADPVPPPARLSWRRVLAMRETWAYILGRFVIDPIWWTFLFWLPDFFAKRYGLDLKGFGPPLVLVYILADMGSVLGGWGSSRLLARDIGLNRARKTAFLVCALVVAPVALAMDTGSLWGAAILIGLACAGHQGFSVNLYALPSDLFPRWAAGSVIGLGGAAGGIGSMAMAQAAGWILQTTGSYRPIFLMAASAYFVALALIHWMTPRYAPARLTR</sequence>
<feature type="transmembrane region" description="Helical" evidence="5">
    <location>
        <begin position="336"/>
        <end position="359"/>
    </location>
</feature>
<dbReference type="InterPro" id="IPR036259">
    <property type="entry name" value="MFS_trans_sf"/>
</dbReference>
<feature type="transmembrane region" description="Helical" evidence="5">
    <location>
        <begin position="93"/>
        <end position="119"/>
    </location>
</feature>
<feature type="transmembrane region" description="Helical" evidence="5">
    <location>
        <begin position="371"/>
        <end position="395"/>
    </location>
</feature>
<feature type="domain" description="Major facilitator superfamily (MFS) profile" evidence="6">
    <location>
        <begin position="27"/>
        <end position="427"/>
    </location>
</feature>
<dbReference type="EMBL" id="VITT01000005">
    <property type="protein sequence ID" value="TWB62301.1"/>
    <property type="molecule type" value="Genomic_DNA"/>
</dbReference>
<gene>
    <name evidence="7" type="ORF">FBZ92_105237</name>
</gene>
<evidence type="ECO:0000256" key="4">
    <source>
        <dbReference type="ARBA" id="ARBA00023136"/>
    </source>
</evidence>
<protein>
    <submittedName>
        <fullName evidence="7">ACS family hexuronate transporter-like MFS transporter</fullName>
    </submittedName>
</protein>
<feature type="transmembrane region" description="Helical" evidence="5">
    <location>
        <begin position="150"/>
        <end position="173"/>
    </location>
</feature>
<feature type="transmembrane region" description="Helical" evidence="5">
    <location>
        <begin position="125"/>
        <end position="143"/>
    </location>
</feature>
<evidence type="ECO:0000259" key="6">
    <source>
        <dbReference type="PROSITE" id="PS50850"/>
    </source>
</evidence>
<comment type="caution">
    <text evidence="7">The sequence shown here is derived from an EMBL/GenBank/DDBJ whole genome shotgun (WGS) entry which is preliminary data.</text>
</comment>
<reference evidence="7 8" key="1">
    <citation type="submission" date="2019-06" db="EMBL/GenBank/DDBJ databases">
        <title>Genomic Encyclopedia of Type Strains, Phase IV (KMG-V): Genome sequencing to study the core and pangenomes of soil and plant-associated prokaryotes.</title>
        <authorList>
            <person name="Whitman W."/>
        </authorList>
    </citation>
    <scope>NUCLEOTIDE SEQUENCE [LARGE SCALE GENOMIC DNA]</scope>
    <source>
        <strain evidence="7 8">BR 11140</strain>
    </source>
</reference>
<dbReference type="AlphaFoldDB" id="A0A560IUR1"/>
<dbReference type="GO" id="GO:0016020">
    <property type="term" value="C:membrane"/>
    <property type="evidence" value="ECO:0007669"/>
    <property type="project" value="UniProtKB-SubCell"/>
</dbReference>
<evidence type="ECO:0000256" key="1">
    <source>
        <dbReference type="ARBA" id="ARBA00004141"/>
    </source>
</evidence>
<evidence type="ECO:0000256" key="5">
    <source>
        <dbReference type="SAM" id="Phobius"/>
    </source>
</evidence>
<accession>A0A560IUR1</accession>
<dbReference type="InterPro" id="IPR020846">
    <property type="entry name" value="MFS_dom"/>
</dbReference>
<feature type="transmembrane region" description="Helical" evidence="5">
    <location>
        <begin position="314"/>
        <end position="330"/>
    </location>
</feature>
<feature type="transmembrane region" description="Helical" evidence="5">
    <location>
        <begin position="401"/>
        <end position="423"/>
    </location>
</feature>
<feature type="transmembrane region" description="Helical" evidence="5">
    <location>
        <begin position="61"/>
        <end position="81"/>
    </location>
</feature>
<evidence type="ECO:0000313" key="7">
    <source>
        <dbReference type="EMBL" id="TWB62301.1"/>
    </source>
</evidence>
<dbReference type="Gene3D" id="1.20.1250.20">
    <property type="entry name" value="MFS general substrate transporter like domains"/>
    <property type="match status" value="2"/>
</dbReference>
<dbReference type="SUPFAM" id="SSF103473">
    <property type="entry name" value="MFS general substrate transporter"/>
    <property type="match status" value="1"/>
</dbReference>
<feature type="transmembrane region" description="Helical" evidence="5">
    <location>
        <begin position="281"/>
        <end position="302"/>
    </location>
</feature>
<evidence type="ECO:0000256" key="3">
    <source>
        <dbReference type="ARBA" id="ARBA00022989"/>
    </source>
</evidence>
<dbReference type="PANTHER" id="PTHR11662">
    <property type="entry name" value="SOLUTE CARRIER FAMILY 17"/>
    <property type="match status" value="1"/>
</dbReference>
<organism evidence="7 8">
    <name type="scientific">Nitrospirillum amazonense</name>
    <dbReference type="NCBI Taxonomy" id="28077"/>
    <lineage>
        <taxon>Bacteria</taxon>
        <taxon>Pseudomonadati</taxon>
        <taxon>Pseudomonadota</taxon>
        <taxon>Alphaproteobacteria</taxon>
        <taxon>Rhodospirillales</taxon>
        <taxon>Azospirillaceae</taxon>
        <taxon>Nitrospirillum</taxon>
    </lineage>
</organism>
<keyword evidence="3 5" id="KW-1133">Transmembrane helix</keyword>
<dbReference type="Pfam" id="PF07690">
    <property type="entry name" value="MFS_1"/>
    <property type="match status" value="1"/>
</dbReference>
<dbReference type="PANTHER" id="PTHR11662:SF285">
    <property type="entry name" value="HEXURONATE TRANSPORTER"/>
    <property type="match status" value="1"/>
</dbReference>
<feature type="transmembrane region" description="Helical" evidence="5">
    <location>
        <begin position="241"/>
        <end position="261"/>
    </location>
</feature>
<evidence type="ECO:0000256" key="2">
    <source>
        <dbReference type="ARBA" id="ARBA00022692"/>
    </source>
</evidence>
<comment type="subcellular location">
    <subcellularLocation>
        <location evidence="1">Membrane</location>
        <topology evidence="1">Multi-pass membrane protein</topology>
    </subcellularLocation>
</comment>
<dbReference type="CDD" id="cd17319">
    <property type="entry name" value="MFS_ExuT_GudP_like"/>
    <property type="match status" value="1"/>
</dbReference>